<keyword evidence="3 4" id="KW-0408">Iron</keyword>
<evidence type="ECO:0000313" key="7">
    <source>
        <dbReference type="EMBL" id="MDF1612404.1"/>
    </source>
</evidence>
<keyword evidence="5" id="KW-0472">Membrane</keyword>
<dbReference type="PROSITE" id="PS51007">
    <property type="entry name" value="CYTC"/>
    <property type="match status" value="1"/>
</dbReference>
<protein>
    <submittedName>
        <fullName evidence="7">Cytochrome c</fullName>
    </submittedName>
</protein>
<keyword evidence="1 4" id="KW-0349">Heme</keyword>
<dbReference type="Pfam" id="PF00034">
    <property type="entry name" value="Cytochrom_C"/>
    <property type="match status" value="1"/>
</dbReference>
<keyword evidence="5" id="KW-0812">Transmembrane</keyword>
<dbReference type="GO" id="GO:0009055">
    <property type="term" value="F:electron transfer activity"/>
    <property type="evidence" value="ECO:0007669"/>
    <property type="project" value="InterPro"/>
</dbReference>
<name>A0AAE3P106_9BACT</name>
<dbReference type="SUPFAM" id="SSF46626">
    <property type="entry name" value="Cytochrome c"/>
    <property type="match status" value="1"/>
</dbReference>
<dbReference type="AlphaFoldDB" id="A0AAE3P106"/>
<dbReference type="GO" id="GO:0020037">
    <property type="term" value="F:heme binding"/>
    <property type="evidence" value="ECO:0007669"/>
    <property type="project" value="InterPro"/>
</dbReference>
<dbReference type="GO" id="GO:0046872">
    <property type="term" value="F:metal ion binding"/>
    <property type="evidence" value="ECO:0007669"/>
    <property type="project" value="UniProtKB-KW"/>
</dbReference>
<gene>
    <name evidence="7" type="ORF">P0M35_09595</name>
</gene>
<proteinExistence type="predicted"/>
<feature type="transmembrane region" description="Helical" evidence="5">
    <location>
        <begin position="21"/>
        <end position="43"/>
    </location>
</feature>
<dbReference type="Proteomes" id="UP001221302">
    <property type="component" value="Unassembled WGS sequence"/>
</dbReference>
<feature type="domain" description="Cytochrome c" evidence="6">
    <location>
        <begin position="91"/>
        <end position="179"/>
    </location>
</feature>
<keyword evidence="8" id="KW-1185">Reference proteome</keyword>
<evidence type="ECO:0000256" key="1">
    <source>
        <dbReference type="ARBA" id="ARBA00022617"/>
    </source>
</evidence>
<accession>A0AAE3P106</accession>
<comment type="caution">
    <text evidence="7">The sequence shown here is derived from an EMBL/GenBank/DDBJ whole genome shotgun (WGS) entry which is preliminary data.</text>
</comment>
<reference evidence="7" key="1">
    <citation type="submission" date="2023-03" db="EMBL/GenBank/DDBJ databases">
        <title>Stygiobacter electus gen. nov., sp. nov., facultatively anaerobic thermotolerant bacterium of the class Ignavibacteria from a well of Yessentuki mineral water deposit.</title>
        <authorList>
            <person name="Podosokorskaya O.A."/>
            <person name="Elcheninov A.G."/>
            <person name="Petrova N.F."/>
            <person name="Zavarzina D.G."/>
            <person name="Kublanov I.V."/>
            <person name="Merkel A.Y."/>
        </authorList>
    </citation>
    <scope>NUCLEOTIDE SEQUENCE</scope>
    <source>
        <strain evidence="7">09-Me</strain>
    </source>
</reference>
<dbReference type="InterPro" id="IPR009056">
    <property type="entry name" value="Cyt_c-like_dom"/>
</dbReference>
<dbReference type="InterPro" id="IPR036909">
    <property type="entry name" value="Cyt_c-like_dom_sf"/>
</dbReference>
<dbReference type="RefSeq" id="WP_321536175.1">
    <property type="nucleotide sequence ID" value="NZ_JARGDL010000013.1"/>
</dbReference>
<evidence type="ECO:0000313" key="8">
    <source>
        <dbReference type="Proteomes" id="UP001221302"/>
    </source>
</evidence>
<dbReference type="Gene3D" id="1.10.760.10">
    <property type="entry name" value="Cytochrome c-like domain"/>
    <property type="match status" value="1"/>
</dbReference>
<evidence type="ECO:0000256" key="2">
    <source>
        <dbReference type="ARBA" id="ARBA00022723"/>
    </source>
</evidence>
<keyword evidence="5" id="KW-1133">Transmembrane helix</keyword>
<keyword evidence="2 4" id="KW-0479">Metal-binding</keyword>
<evidence type="ECO:0000256" key="4">
    <source>
        <dbReference type="PROSITE-ProRule" id="PRU00433"/>
    </source>
</evidence>
<evidence type="ECO:0000256" key="3">
    <source>
        <dbReference type="ARBA" id="ARBA00023004"/>
    </source>
</evidence>
<sequence>MNTKRKLEDEINFKDVFTNPLRMFGWIFPIFIILLIALGIFYVKHLSDISFNEQPVGLIVDSTYIKKDIEMKKGGISPAVDLLLVEKPTQEFINKGKDLFKANCSSCHGENGQGDGPAGATLNPKPRNFHAVNGWTNGRTIDMMYKTLQEGIIKNGMAAYEYIPPADRFAIISYIRTFADFPPIKKEELTQLDNQYQLTKGTIIPNQIPVKTAEEKVIEENLEINKKIENAYKLLDASSENTGAYLLKNNSQNLTKVFSSFLRQKNIGSYVNDALLNPFNYGFKPSINNLKKDELNNLFTYLKTILI</sequence>
<evidence type="ECO:0000256" key="5">
    <source>
        <dbReference type="SAM" id="Phobius"/>
    </source>
</evidence>
<dbReference type="EMBL" id="JARGDL010000013">
    <property type="protein sequence ID" value="MDF1612404.1"/>
    <property type="molecule type" value="Genomic_DNA"/>
</dbReference>
<evidence type="ECO:0000259" key="6">
    <source>
        <dbReference type="PROSITE" id="PS51007"/>
    </source>
</evidence>
<organism evidence="7 8">
    <name type="scientific">Stygiobacter electus</name>
    <dbReference type="NCBI Taxonomy" id="3032292"/>
    <lineage>
        <taxon>Bacteria</taxon>
        <taxon>Pseudomonadati</taxon>
        <taxon>Ignavibacteriota</taxon>
        <taxon>Ignavibacteria</taxon>
        <taxon>Ignavibacteriales</taxon>
        <taxon>Melioribacteraceae</taxon>
        <taxon>Stygiobacter</taxon>
    </lineage>
</organism>